<evidence type="ECO:0000259" key="4">
    <source>
        <dbReference type="Pfam" id="PF13229"/>
    </source>
</evidence>
<comment type="pathway">
    <text evidence="1">Protein modification; protein ubiquitination.</text>
</comment>
<dbReference type="InterPro" id="IPR012334">
    <property type="entry name" value="Pectin_lyas_fold"/>
</dbReference>
<organism evidence="5">
    <name type="scientific">marine sediment metagenome</name>
    <dbReference type="NCBI Taxonomy" id="412755"/>
    <lineage>
        <taxon>unclassified sequences</taxon>
        <taxon>metagenomes</taxon>
        <taxon>ecological metagenomes</taxon>
    </lineage>
</organism>
<dbReference type="AlphaFoldDB" id="A0A0F9F8Q7"/>
<dbReference type="InterPro" id="IPR011050">
    <property type="entry name" value="Pectin_lyase_fold/virulence"/>
</dbReference>
<evidence type="ECO:0000256" key="2">
    <source>
        <dbReference type="ARBA" id="ARBA00022737"/>
    </source>
</evidence>
<feature type="non-terminal residue" evidence="5">
    <location>
        <position position="618"/>
    </location>
</feature>
<feature type="domain" description="Right handed beta helix" evidence="4">
    <location>
        <begin position="127"/>
        <end position="264"/>
    </location>
</feature>
<comment type="caution">
    <text evidence="5">The sequence shown here is derived from an EMBL/GenBank/DDBJ whole genome shotgun (WGS) entry which is preliminary data.</text>
</comment>
<keyword evidence="3" id="KW-0833">Ubl conjugation pathway</keyword>
<dbReference type="InterPro" id="IPR039448">
    <property type="entry name" value="Beta_helix"/>
</dbReference>
<dbReference type="NCBIfam" id="TIGR03804">
    <property type="entry name" value="para_beta_helix"/>
    <property type="match status" value="1"/>
</dbReference>
<gene>
    <name evidence="5" type="ORF">LCGC14_2060550</name>
</gene>
<keyword evidence="2" id="KW-0677">Repeat</keyword>
<dbReference type="InterPro" id="IPR022441">
    <property type="entry name" value="Para_beta_helix_rpt-2"/>
</dbReference>
<evidence type="ECO:0000313" key="5">
    <source>
        <dbReference type="EMBL" id="KKL74871.1"/>
    </source>
</evidence>
<accession>A0A0F9F8Q7</accession>
<name>A0A0F9F8Q7_9ZZZZ</name>
<dbReference type="InterPro" id="IPR051550">
    <property type="entry name" value="SCF-Subunits/Alg-Epimerases"/>
</dbReference>
<dbReference type="EMBL" id="LAZR01024519">
    <property type="protein sequence ID" value="KKL74871.1"/>
    <property type="molecule type" value="Genomic_DNA"/>
</dbReference>
<sequence>MPTFNANVLPSSTGFNLGSDSQEWDAFIQQLIVSGTSTLDILSLGLIHSVRVVNSTAGSKFTTINAAVDDVGASGGMVFVPPGAYSISTSLNVDAPMTIILAPGVTITSSVTRCFDFVAGSDGSSLIGSGTSSKIVFANSIADSSRLIRITGTSKITIKGCELDGNGNNAAAGEQNHNIIVTGSSTDVLISGNSIHDAQGDGVYLANVERVFVTENTFYNLGRIGVTLVGPTINNISVTNNKLRVGTRVSTSTSAGVCIVGEGAITSGAGKNIAVSGNQMEGRGLSFTSTGDPWSGVEINGNVIRADETGAPLGGAIELREVQDFVVDGNVIIGATGVTQIGIRLNEATDADTGRGIISNNTIRSVGSIGINLTGSFAPALGFVTITGNTISNCQDVGIQVDTDWPKTKIIGNTVTDCTDVGIELQDSQDFAIAGNILIDNGLRGIVLRIAAGTALGRGLVYGNEVRYTSPSGTKGLDLSSNANIDRILIFGNDLADTATPLDLGALATNIHAYMNRTVTSGVPVWTSDMTFDGVLSPLEGTLSNVPRWIMKVVDFSDMTAAATADTFTLWTLPANTMIHDVVGVTVTAWSGGSISAAVCSVGTQAGSANDLALDDNF</sequence>
<evidence type="ECO:0000256" key="1">
    <source>
        <dbReference type="ARBA" id="ARBA00004906"/>
    </source>
</evidence>
<protein>
    <recommendedName>
        <fullName evidence="4">Right handed beta helix domain-containing protein</fullName>
    </recommendedName>
</protein>
<dbReference type="SUPFAM" id="SSF51126">
    <property type="entry name" value="Pectin lyase-like"/>
    <property type="match status" value="2"/>
</dbReference>
<dbReference type="SMART" id="SM00710">
    <property type="entry name" value="PbH1"/>
    <property type="match status" value="10"/>
</dbReference>
<dbReference type="Gene3D" id="2.160.20.10">
    <property type="entry name" value="Single-stranded right-handed beta-helix, Pectin lyase-like"/>
    <property type="match status" value="2"/>
</dbReference>
<dbReference type="PANTHER" id="PTHR22990:SF15">
    <property type="entry name" value="F-BOX ONLY PROTEIN 10"/>
    <property type="match status" value="1"/>
</dbReference>
<dbReference type="Pfam" id="PF13229">
    <property type="entry name" value="Beta_helix"/>
    <property type="match status" value="2"/>
</dbReference>
<proteinExistence type="predicted"/>
<dbReference type="InterPro" id="IPR006626">
    <property type="entry name" value="PbH1"/>
</dbReference>
<reference evidence="5" key="1">
    <citation type="journal article" date="2015" name="Nature">
        <title>Complex archaea that bridge the gap between prokaryotes and eukaryotes.</title>
        <authorList>
            <person name="Spang A."/>
            <person name="Saw J.H."/>
            <person name="Jorgensen S.L."/>
            <person name="Zaremba-Niedzwiedzka K."/>
            <person name="Martijn J."/>
            <person name="Lind A.E."/>
            <person name="van Eijk R."/>
            <person name="Schleper C."/>
            <person name="Guy L."/>
            <person name="Ettema T.J."/>
        </authorList>
    </citation>
    <scope>NUCLEOTIDE SEQUENCE</scope>
</reference>
<feature type="domain" description="Right handed beta helix" evidence="4">
    <location>
        <begin position="316"/>
        <end position="467"/>
    </location>
</feature>
<evidence type="ECO:0000256" key="3">
    <source>
        <dbReference type="ARBA" id="ARBA00022786"/>
    </source>
</evidence>
<dbReference type="PANTHER" id="PTHR22990">
    <property type="entry name" value="F-BOX ONLY PROTEIN"/>
    <property type="match status" value="1"/>
</dbReference>